<dbReference type="EMBL" id="PDCK01000042">
    <property type="protein sequence ID" value="PRQ37757.1"/>
    <property type="molecule type" value="Genomic_DNA"/>
</dbReference>
<keyword evidence="2" id="KW-1185">Reference proteome</keyword>
<proteinExistence type="predicted"/>
<dbReference type="PANTHER" id="PTHR35754:SF2">
    <property type="entry name" value="ATP SYNTHASE SUBUNIT B"/>
    <property type="match status" value="1"/>
</dbReference>
<dbReference type="Proteomes" id="UP000238479">
    <property type="component" value="Chromosome 4"/>
</dbReference>
<dbReference type="AlphaFoldDB" id="A0A2P6QUA2"/>
<evidence type="ECO:0000313" key="2">
    <source>
        <dbReference type="Proteomes" id="UP000238479"/>
    </source>
</evidence>
<gene>
    <name evidence="1" type="ORF">RchiOBHm_Chr4g0406191</name>
</gene>
<protein>
    <submittedName>
        <fullName evidence="1">Uncharacterized protein</fullName>
    </submittedName>
</protein>
<evidence type="ECO:0000313" key="1">
    <source>
        <dbReference type="EMBL" id="PRQ37757.1"/>
    </source>
</evidence>
<reference evidence="1 2" key="1">
    <citation type="journal article" date="2018" name="Nat. Genet.">
        <title>The Rosa genome provides new insights in the design of modern roses.</title>
        <authorList>
            <person name="Bendahmane M."/>
        </authorList>
    </citation>
    <scope>NUCLEOTIDE SEQUENCE [LARGE SCALE GENOMIC DNA]</scope>
    <source>
        <strain evidence="2">cv. Old Blush</strain>
    </source>
</reference>
<accession>A0A2P6QUA2</accession>
<dbReference type="PANTHER" id="PTHR35754">
    <property type="entry name" value="ATP SYNTHASE SUBUNIT B"/>
    <property type="match status" value="1"/>
</dbReference>
<name>A0A2P6QUA2_ROSCH</name>
<dbReference type="Gramene" id="PRQ37757">
    <property type="protein sequence ID" value="PRQ37757"/>
    <property type="gene ID" value="RchiOBHm_Chr4g0406191"/>
</dbReference>
<organism evidence="1 2">
    <name type="scientific">Rosa chinensis</name>
    <name type="common">China rose</name>
    <dbReference type="NCBI Taxonomy" id="74649"/>
    <lineage>
        <taxon>Eukaryota</taxon>
        <taxon>Viridiplantae</taxon>
        <taxon>Streptophyta</taxon>
        <taxon>Embryophyta</taxon>
        <taxon>Tracheophyta</taxon>
        <taxon>Spermatophyta</taxon>
        <taxon>Magnoliopsida</taxon>
        <taxon>eudicotyledons</taxon>
        <taxon>Gunneridae</taxon>
        <taxon>Pentapetalae</taxon>
        <taxon>rosids</taxon>
        <taxon>fabids</taxon>
        <taxon>Rosales</taxon>
        <taxon>Rosaceae</taxon>
        <taxon>Rosoideae</taxon>
        <taxon>Rosoideae incertae sedis</taxon>
        <taxon>Rosa</taxon>
    </lineage>
</organism>
<comment type="caution">
    <text evidence="1">The sequence shown here is derived from an EMBL/GenBank/DDBJ whole genome shotgun (WGS) entry which is preliminary data.</text>
</comment>
<sequence>MVTFRSINELHMEFLCVSEFLIEVADDFSKVLALFVLEDVLENNFNILRTFVRVHGACAPTVLVSIH</sequence>